<reference evidence="3" key="1">
    <citation type="submission" date="2017-08" db="EMBL/GenBank/DDBJ databases">
        <authorList>
            <person name="Huang Z."/>
        </authorList>
    </citation>
    <scope>NUCLEOTIDE SEQUENCE [LARGE SCALE GENOMIC DNA]</scope>
    <source>
        <strain evidence="3">SA5d-4</strain>
    </source>
</reference>
<gene>
    <name evidence="2" type="ORF">CIB95_13650</name>
</gene>
<evidence type="ECO:0000313" key="3">
    <source>
        <dbReference type="Proteomes" id="UP000217083"/>
    </source>
</evidence>
<dbReference type="Pfam" id="PF08858">
    <property type="entry name" value="IDEAL"/>
    <property type="match status" value="1"/>
</dbReference>
<accession>A0A263BSI4</accession>
<comment type="caution">
    <text evidence="2">The sequence shown here is derived from an EMBL/GenBank/DDBJ whole genome shotgun (WGS) entry which is preliminary data.</text>
</comment>
<proteinExistence type="predicted"/>
<name>A0A263BSI4_9BACI</name>
<sequence length="97" mass="11392">MKNDQPNQNLVQVKEPTEEVLNALYATIFLEHCVFTSNKESIEQSIEKALEERDKDAFLMYTDQLNAFMANYENGLKITENGFEFLVFFCKKKDHDF</sequence>
<dbReference type="SMART" id="SM00914">
    <property type="entry name" value="IDEAL"/>
    <property type="match status" value="1"/>
</dbReference>
<organism evidence="2 3">
    <name type="scientific">Lottiidibacillus patelloidae</name>
    <dbReference type="NCBI Taxonomy" id="2670334"/>
    <lineage>
        <taxon>Bacteria</taxon>
        <taxon>Bacillati</taxon>
        <taxon>Bacillota</taxon>
        <taxon>Bacilli</taxon>
        <taxon>Bacillales</taxon>
        <taxon>Bacillaceae</taxon>
        <taxon>Lottiidibacillus</taxon>
    </lineage>
</organism>
<dbReference type="Proteomes" id="UP000217083">
    <property type="component" value="Unassembled WGS sequence"/>
</dbReference>
<reference evidence="2 3" key="2">
    <citation type="submission" date="2017-09" db="EMBL/GenBank/DDBJ databases">
        <title>Bacillus patelloidae sp. nov., isolated from the intestinal tract of a marine limpet.</title>
        <authorList>
            <person name="Liu R."/>
            <person name="Dong C."/>
            <person name="Shao Z."/>
        </authorList>
    </citation>
    <scope>NUCLEOTIDE SEQUENCE [LARGE SCALE GENOMIC DNA]</scope>
    <source>
        <strain evidence="2 3">SA5d-4</strain>
    </source>
</reference>
<feature type="domain" description="IDEAL" evidence="1">
    <location>
        <begin position="29"/>
        <end position="65"/>
    </location>
</feature>
<dbReference type="RefSeq" id="WP_094926062.1">
    <property type="nucleotide sequence ID" value="NZ_NPIA01000008.1"/>
</dbReference>
<dbReference type="Gene3D" id="4.10.810.10">
    <property type="entry name" value="Virus Scaffolding Protein, Chain A"/>
    <property type="match status" value="1"/>
</dbReference>
<protein>
    <recommendedName>
        <fullName evidence="1">IDEAL domain-containing protein</fullName>
    </recommendedName>
</protein>
<keyword evidence="3" id="KW-1185">Reference proteome</keyword>
<dbReference type="AlphaFoldDB" id="A0A263BSI4"/>
<evidence type="ECO:0000259" key="1">
    <source>
        <dbReference type="SMART" id="SM00914"/>
    </source>
</evidence>
<evidence type="ECO:0000313" key="2">
    <source>
        <dbReference type="EMBL" id="OZM56146.1"/>
    </source>
</evidence>
<dbReference type="EMBL" id="NPIA01000008">
    <property type="protein sequence ID" value="OZM56146.1"/>
    <property type="molecule type" value="Genomic_DNA"/>
</dbReference>
<dbReference type="InterPro" id="IPR027393">
    <property type="entry name" value="Virus_scaffolding_prot_C"/>
</dbReference>
<dbReference type="InterPro" id="IPR014957">
    <property type="entry name" value="IDEAL_dom"/>
</dbReference>